<comment type="caution">
    <text evidence="1">The sequence shown here is derived from an EMBL/GenBank/DDBJ whole genome shotgun (WGS) entry which is preliminary data.</text>
</comment>
<reference evidence="1" key="1">
    <citation type="journal article" date="2014" name="Front. Microbiol.">
        <title>High frequency of phylogenetically diverse reductive dehalogenase-homologous genes in deep subseafloor sedimentary metagenomes.</title>
        <authorList>
            <person name="Kawai M."/>
            <person name="Futagami T."/>
            <person name="Toyoda A."/>
            <person name="Takaki Y."/>
            <person name="Nishi S."/>
            <person name="Hori S."/>
            <person name="Arai W."/>
            <person name="Tsubouchi T."/>
            <person name="Morono Y."/>
            <person name="Uchiyama I."/>
            <person name="Ito T."/>
            <person name="Fujiyama A."/>
            <person name="Inagaki F."/>
            <person name="Takami H."/>
        </authorList>
    </citation>
    <scope>NUCLEOTIDE SEQUENCE</scope>
    <source>
        <strain evidence="1">Expedition CK06-06</strain>
    </source>
</reference>
<protein>
    <submittedName>
        <fullName evidence="1">Uncharacterized protein</fullName>
    </submittedName>
</protein>
<sequence>MKGIDTLGRLKLIYARQGAPAGASMSADIAAIPLENYFEQLCPIHMNAPLVVANGTIGAAAATKIFVADNVTGASGLISTDDAKVQKVFLLIIGRAVNIYAGANELDCATAAHNQWQMNLDGGAFADLANEDPDGQLIDSNWQCPVEGAIHPFTFYFDVTSELTNIDGKIGVQLLNARSAQDSMVVTIDVFLKILWRL</sequence>
<gene>
    <name evidence="1" type="ORF">S01H1_29174</name>
</gene>
<name>X0TLS1_9ZZZZ</name>
<dbReference type="AlphaFoldDB" id="X0TLS1"/>
<proteinExistence type="predicted"/>
<dbReference type="EMBL" id="BARS01017873">
    <property type="protein sequence ID" value="GAF88226.1"/>
    <property type="molecule type" value="Genomic_DNA"/>
</dbReference>
<evidence type="ECO:0000313" key="1">
    <source>
        <dbReference type="EMBL" id="GAF88226.1"/>
    </source>
</evidence>
<accession>X0TLS1</accession>
<organism evidence="1">
    <name type="scientific">marine sediment metagenome</name>
    <dbReference type="NCBI Taxonomy" id="412755"/>
    <lineage>
        <taxon>unclassified sequences</taxon>
        <taxon>metagenomes</taxon>
        <taxon>ecological metagenomes</taxon>
    </lineage>
</organism>